<proteinExistence type="predicted"/>
<keyword evidence="1" id="KW-0472">Membrane</keyword>
<evidence type="ECO:0000256" key="1">
    <source>
        <dbReference type="SAM" id="Phobius"/>
    </source>
</evidence>
<feature type="transmembrane region" description="Helical" evidence="1">
    <location>
        <begin position="109"/>
        <end position="129"/>
    </location>
</feature>
<keyword evidence="1" id="KW-1133">Transmembrane helix</keyword>
<dbReference type="AlphaFoldDB" id="A0A090W0H7"/>
<dbReference type="InterPro" id="IPR002668">
    <property type="entry name" value="CNT_N_dom"/>
</dbReference>
<dbReference type="Pfam" id="PF01773">
    <property type="entry name" value="Nucleos_tra2_N"/>
    <property type="match status" value="1"/>
</dbReference>
<evidence type="ECO:0000256" key="2">
    <source>
        <dbReference type="SAM" id="SignalP"/>
    </source>
</evidence>
<evidence type="ECO:0000313" key="5">
    <source>
        <dbReference type="Proteomes" id="UP000029644"/>
    </source>
</evidence>
<gene>
    <name evidence="4" type="ORF">JCM19300_3965</name>
</gene>
<protein>
    <submittedName>
        <fullName evidence="4">Nucleoside permease NupC</fullName>
    </submittedName>
</protein>
<keyword evidence="1" id="KW-0812">Transmembrane</keyword>
<evidence type="ECO:0000259" key="3">
    <source>
        <dbReference type="Pfam" id="PF01773"/>
    </source>
</evidence>
<feature type="transmembrane region" description="Helical" evidence="1">
    <location>
        <begin position="85"/>
        <end position="102"/>
    </location>
</feature>
<dbReference type="Proteomes" id="UP000029644">
    <property type="component" value="Unassembled WGS sequence"/>
</dbReference>
<keyword evidence="2" id="KW-0732">Signal</keyword>
<name>A0A090W0H7_9FLAO</name>
<organism evidence="4 5">
    <name type="scientific">Algibacter lectus</name>
    <dbReference type="NCBI Taxonomy" id="221126"/>
    <lineage>
        <taxon>Bacteria</taxon>
        <taxon>Pseudomonadati</taxon>
        <taxon>Bacteroidota</taxon>
        <taxon>Flavobacteriia</taxon>
        <taxon>Flavobacteriales</taxon>
        <taxon>Flavobacteriaceae</taxon>
        <taxon>Algibacter</taxon>
    </lineage>
</organism>
<evidence type="ECO:0000313" key="4">
    <source>
        <dbReference type="EMBL" id="GAL61027.1"/>
    </source>
</evidence>
<comment type="caution">
    <text evidence="4">The sequence shown here is derived from an EMBL/GenBank/DDBJ whole genome shotgun (WGS) entry which is preliminary data.</text>
</comment>
<feature type="domain" description="Concentrative nucleoside transporter N-terminal" evidence="3">
    <location>
        <begin position="90"/>
        <end position="132"/>
    </location>
</feature>
<feature type="signal peptide" evidence="2">
    <location>
        <begin position="1"/>
        <end position="21"/>
    </location>
</feature>
<feature type="chain" id="PRO_5001867411" evidence="2">
    <location>
        <begin position="22"/>
        <end position="133"/>
    </location>
</feature>
<dbReference type="EMBL" id="BBNQ01000001">
    <property type="protein sequence ID" value="GAL61027.1"/>
    <property type="molecule type" value="Genomic_DNA"/>
</dbReference>
<accession>A0A090W0H7</accession>
<sequence>MNKLFLITVAFFLVLTTTLTAQDVNETITAKITQTTDSVSNALQDSLVVTKAELNVAQVAESVQPEPQVATATIIPSQGFTLNSLWRGVLGMVTLIFVAFLFSSNRKAIDWKIVVVGLAFQLLIAIGVLKVDL</sequence>
<reference evidence="4 5" key="1">
    <citation type="journal article" date="2014" name="Genome Announc.">
        <title>Draft Genome Sequences of Marine Flavobacterium Algibacter lectus Strains SS8 and NR4.</title>
        <authorList>
            <person name="Takatani N."/>
            <person name="Nakanishi M."/>
            <person name="Meirelles P."/>
            <person name="Mino S."/>
            <person name="Suda W."/>
            <person name="Oshima K."/>
            <person name="Hattori M."/>
            <person name="Ohkuma M."/>
            <person name="Hosokawa M."/>
            <person name="Miyashita K."/>
            <person name="Thompson F.L."/>
            <person name="Niwa A."/>
            <person name="Sawabe T."/>
            <person name="Sawabe T."/>
        </authorList>
    </citation>
    <scope>NUCLEOTIDE SEQUENCE [LARGE SCALE GENOMIC DNA]</scope>
    <source>
        <strain evidence="4 5">JCM 19300</strain>
    </source>
</reference>